<dbReference type="PROSITE" id="PS50056">
    <property type="entry name" value="TYR_PHOSPHATASE_2"/>
    <property type="match status" value="1"/>
</dbReference>
<dbReference type="Gene3D" id="3.90.190.10">
    <property type="entry name" value="Protein tyrosine phosphatase superfamily"/>
    <property type="match status" value="1"/>
</dbReference>
<dbReference type="InterPro" id="IPR020422">
    <property type="entry name" value="TYR_PHOSPHATASE_DUAL_dom"/>
</dbReference>
<dbReference type="EMBL" id="MU805981">
    <property type="protein sequence ID" value="KAJ3843239.1"/>
    <property type="molecule type" value="Genomic_DNA"/>
</dbReference>
<dbReference type="InterPro" id="IPR000340">
    <property type="entry name" value="Dual-sp_phosphatase_cat-dom"/>
</dbReference>
<comment type="similarity">
    <text evidence="1">Belongs to the protein-tyrosine phosphatase family. Non-receptor class dual specificity subfamily.</text>
</comment>
<protein>
    <submittedName>
        <fullName evidence="8">Protein-tyrosine phosphatase-like protein</fullName>
    </submittedName>
</protein>
<keyword evidence="9" id="KW-1185">Reference proteome</keyword>
<dbReference type="InterPro" id="IPR000387">
    <property type="entry name" value="Tyr_Pase_dom"/>
</dbReference>
<evidence type="ECO:0000256" key="4">
    <source>
        <dbReference type="ARBA" id="ARBA00047761"/>
    </source>
</evidence>
<dbReference type="SUPFAM" id="SSF52799">
    <property type="entry name" value="(Phosphotyrosine protein) phosphatases II"/>
    <property type="match status" value="1"/>
</dbReference>
<dbReference type="InterPro" id="IPR016130">
    <property type="entry name" value="Tyr_Pase_AS"/>
</dbReference>
<proteinExistence type="inferred from homology"/>
<dbReference type="SMART" id="SM00195">
    <property type="entry name" value="DSPc"/>
    <property type="match status" value="1"/>
</dbReference>
<dbReference type="GO" id="GO:0004725">
    <property type="term" value="F:protein tyrosine phosphatase activity"/>
    <property type="evidence" value="ECO:0007669"/>
    <property type="project" value="TreeGrafter"/>
</dbReference>
<gene>
    <name evidence="8" type="ORF">F5878DRAFT_554423</name>
</gene>
<evidence type="ECO:0000256" key="5">
    <source>
        <dbReference type="ARBA" id="ARBA00048336"/>
    </source>
</evidence>
<dbReference type="InterPro" id="IPR029021">
    <property type="entry name" value="Prot-tyrosine_phosphatase-like"/>
</dbReference>
<evidence type="ECO:0000256" key="2">
    <source>
        <dbReference type="ARBA" id="ARBA00022801"/>
    </source>
</evidence>
<dbReference type="PROSITE" id="PS50054">
    <property type="entry name" value="TYR_PHOSPHATASE_DUAL"/>
    <property type="match status" value="1"/>
</dbReference>
<dbReference type="AlphaFoldDB" id="A0AA38UJ42"/>
<organism evidence="8 9">
    <name type="scientific">Lentinula raphanica</name>
    <dbReference type="NCBI Taxonomy" id="153919"/>
    <lineage>
        <taxon>Eukaryota</taxon>
        <taxon>Fungi</taxon>
        <taxon>Dikarya</taxon>
        <taxon>Basidiomycota</taxon>
        <taxon>Agaricomycotina</taxon>
        <taxon>Agaricomycetes</taxon>
        <taxon>Agaricomycetidae</taxon>
        <taxon>Agaricales</taxon>
        <taxon>Marasmiineae</taxon>
        <taxon>Omphalotaceae</taxon>
        <taxon>Lentinula</taxon>
    </lineage>
</organism>
<comment type="caution">
    <text evidence="8">The sequence shown here is derived from an EMBL/GenBank/DDBJ whole genome shotgun (WGS) entry which is preliminary data.</text>
</comment>
<evidence type="ECO:0000259" key="7">
    <source>
        <dbReference type="PROSITE" id="PS50056"/>
    </source>
</evidence>
<keyword evidence="2" id="KW-0378">Hydrolase</keyword>
<dbReference type="PANTHER" id="PTHR45948">
    <property type="entry name" value="DUAL SPECIFICITY PROTEIN PHOSPHATASE DDB_G0269404-RELATED"/>
    <property type="match status" value="1"/>
</dbReference>
<reference evidence="8" key="1">
    <citation type="submission" date="2022-08" db="EMBL/GenBank/DDBJ databases">
        <authorList>
            <consortium name="DOE Joint Genome Institute"/>
            <person name="Min B."/>
            <person name="Riley R."/>
            <person name="Sierra-Patev S."/>
            <person name="Naranjo-Ortiz M."/>
            <person name="Looney B."/>
            <person name="Konkel Z."/>
            <person name="Slot J.C."/>
            <person name="Sakamoto Y."/>
            <person name="Steenwyk J.L."/>
            <person name="Rokas A."/>
            <person name="Carro J."/>
            <person name="Camarero S."/>
            <person name="Ferreira P."/>
            <person name="Molpeceres G."/>
            <person name="Ruiz-Duenas F.J."/>
            <person name="Serrano A."/>
            <person name="Henrissat B."/>
            <person name="Drula E."/>
            <person name="Hughes K.W."/>
            <person name="Mata J.L."/>
            <person name="Ishikawa N.K."/>
            <person name="Vargas-Isla R."/>
            <person name="Ushijima S."/>
            <person name="Smith C.A."/>
            <person name="Ahrendt S."/>
            <person name="Andreopoulos W."/>
            <person name="He G."/>
            <person name="Labutti K."/>
            <person name="Lipzen A."/>
            <person name="Ng V."/>
            <person name="Sandor L."/>
            <person name="Barry K."/>
            <person name="Martinez A.T."/>
            <person name="Xiao Y."/>
            <person name="Gibbons J.G."/>
            <person name="Terashima K."/>
            <person name="Hibbett D.S."/>
            <person name="Grigoriev I.V."/>
        </authorList>
    </citation>
    <scope>NUCLEOTIDE SEQUENCE</scope>
    <source>
        <strain evidence="8">TFB9207</strain>
    </source>
</reference>
<evidence type="ECO:0000313" key="8">
    <source>
        <dbReference type="EMBL" id="KAJ3843239.1"/>
    </source>
</evidence>
<name>A0AA38UJ42_9AGAR</name>
<evidence type="ECO:0000256" key="3">
    <source>
        <dbReference type="ARBA" id="ARBA00022912"/>
    </source>
</evidence>
<accession>A0AA38UJ42</accession>
<evidence type="ECO:0000259" key="6">
    <source>
        <dbReference type="PROSITE" id="PS50054"/>
    </source>
</evidence>
<dbReference type="Proteomes" id="UP001163846">
    <property type="component" value="Unassembled WGS sequence"/>
</dbReference>
<dbReference type="GO" id="GO:0005829">
    <property type="term" value="C:cytosol"/>
    <property type="evidence" value="ECO:0007669"/>
    <property type="project" value="TreeGrafter"/>
</dbReference>
<feature type="domain" description="Tyrosine-protein phosphatase" evidence="6">
    <location>
        <begin position="24"/>
        <end position="170"/>
    </location>
</feature>
<dbReference type="CDD" id="cd14498">
    <property type="entry name" value="DSP"/>
    <property type="match status" value="1"/>
</dbReference>
<dbReference type="PROSITE" id="PS00383">
    <property type="entry name" value="TYR_PHOSPHATASE_1"/>
    <property type="match status" value="1"/>
</dbReference>
<evidence type="ECO:0000256" key="1">
    <source>
        <dbReference type="ARBA" id="ARBA00008601"/>
    </source>
</evidence>
<dbReference type="GO" id="GO:0007165">
    <property type="term" value="P:signal transduction"/>
    <property type="evidence" value="ECO:0007669"/>
    <property type="project" value="TreeGrafter"/>
</dbReference>
<comment type="catalytic activity">
    <reaction evidence="5">
        <text>O-phospho-L-threonyl-[protein] + H2O = L-threonyl-[protein] + phosphate</text>
        <dbReference type="Rhea" id="RHEA:47004"/>
        <dbReference type="Rhea" id="RHEA-COMP:11060"/>
        <dbReference type="Rhea" id="RHEA-COMP:11605"/>
        <dbReference type="ChEBI" id="CHEBI:15377"/>
        <dbReference type="ChEBI" id="CHEBI:30013"/>
        <dbReference type="ChEBI" id="CHEBI:43474"/>
        <dbReference type="ChEBI" id="CHEBI:61977"/>
        <dbReference type="EC" id="3.1.3.16"/>
    </reaction>
</comment>
<dbReference type="PANTHER" id="PTHR45948:SF2">
    <property type="entry name" value="DUAL SPECIFICITY PROTEIN PHOSPHATASE"/>
    <property type="match status" value="1"/>
</dbReference>
<sequence length="213" mass="23007">MPSPSFISTLTSIAQIKSARSSAECASLIIPRLYLSDFSTVMNEDTMSNLGVTHVVSVLDWAPEFLASIPTPHRLHISLSDLPTSNILPHLDTTTQFIKEALEQNETNIVLVHCFQGVSRSATVVCAYLIATAGMTAMESITFVQSKRKIVSPNNGFRKQLSLYAAGGAQGSAVFTVTMEERSSRSADDIDQAAERVVQETKVIIGTSSESPL</sequence>
<dbReference type="Pfam" id="PF00782">
    <property type="entry name" value="DSPc"/>
    <property type="match status" value="1"/>
</dbReference>
<comment type="catalytic activity">
    <reaction evidence="4">
        <text>O-phospho-L-seryl-[protein] + H2O = L-seryl-[protein] + phosphate</text>
        <dbReference type="Rhea" id="RHEA:20629"/>
        <dbReference type="Rhea" id="RHEA-COMP:9863"/>
        <dbReference type="Rhea" id="RHEA-COMP:11604"/>
        <dbReference type="ChEBI" id="CHEBI:15377"/>
        <dbReference type="ChEBI" id="CHEBI:29999"/>
        <dbReference type="ChEBI" id="CHEBI:43474"/>
        <dbReference type="ChEBI" id="CHEBI:83421"/>
        <dbReference type="EC" id="3.1.3.16"/>
    </reaction>
</comment>
<evidence type="ECO:0000313" key="9">
    <source>
        <dbReference type="Proteomes" id="UP001163846"/>
    </source>
</evidence>
<keyword evidence="3" id="KW-0904">Protein phosphatase</keyword>
<feature type="domain" description="Tyrosine specific protein phosphatases" evidence="7">
    <location>
        <begin position="95"/>
        <end position="148"/>
    </location>
</feature>
<dbReference type="GO" id="GO:0004722">
    <property type="term" value="F:protein serine/threonine phosphatase activity"/>
    <property type="evidence" value="ECO:0007669"/>
    <property type="project" value="UniProtKB-EC"/>
</dbReference>